<proteinExistence type="predicted"/>
<comment type="caution">
    <text evidence="1">The sequence shown here is derived from an EMBL/GenBank/DDBJ whole genome shotgun (WGS) entry which is preliminary data.</text>
</comment>
<organism evidence="1">
    <name type="scientific">marine sediment metagenome</name>
    <dbReference type="NCBI Taxonomy" id="412755"/>
    <lineage>
        <taxon>unclassified sequences</taxon>
        <taxon>metagenomes</taxon>
        <taxon>ecological metagenomes</taxon>
    </lineage>
</organism>
<gene>
    <name evidence="1" type="ORF">S01H4_63425</name>
</gene>
<sequence length="138" mass="15640">ESMIHRAKAKLKAALTSTAPKELIPMVQEVFNEHKLPEEFATKVLEGVPEIKWKTGESTWCGSIVACMEFLNDPVAYSFVSAVSGCAFKLFWACTWCPSNNSMGIIGGEHVRRTLRALGYEYEFSVNWDKQRSEELFR</sequence>
<reference evidence="1" key="1">
    <citation type="journal article" date="2014" name="Front. Microbiol.">
        <title>High frequency of phylogenetically diverse reductive dehalogenase-homologous genes in deep subseafloor sedimentary metagenomes.</title>
        <authorList>
            <person name="Kawai M."/>
            <person name="Futagami T."/>
            <person name="Toyoda A."/>
            <person name="Takaki Y."/>
            <person name="Nishi S."/>
            <person name="Hori S."/>
            <person name="Arai W."/>
            <person name="Tsubouchi T."/>
            <person name="Morono Y."/>
            <person name="Uchiyama I."/>
            <person name="Ito T."/>
            <person name="Fujiyama A."/>
            <person name="Inagaki F."/>
            <person name="Takami H."/>
        </authorList>
    </citation>
    <scope>NUCLEOTIDE SEQUENCE</scope>
    <source>
        <strain evidence="1">Expedition CK06-06</strain>
    </source>
</reference>
<dbReference type="AlphaFoldDB" id="X1F141"/>
<name>X1F141_9ZZZZ</name>
<feature type="non-terminal residue" evidence="1">
    <location>
        <position position="1"/>
    </location>
</feature>
<feature type="non-terminal residue" evidence="1">
    <location>
        <position position="138"/>
    </location>
</feature>
<protein>
    <submittedName>
        <fullName evidence="1">Uncharacterized protein</fullName>
    </submittedName>
</protein>
<dbReference type="EMBL" id="BART01038137">
    <property type="protein sequence ID" value="GAH14513.1"/>
    <property type="molecule type" value="Genomic_DNA"/>
</dbReference>
<accession>X1F141</accession>
<evidence type="ECO:0000313" key="1">
    <source>
        <dbReference type="EMBL" id="GAH14513.1"/>
    </source>
</evidence>